<dbReference type="RefSeq" id="WP_100294790.1">
    <property type="nucleotide sequence ID" value="NZ_PGGC01000134.1"/>
</dbReference>
<dbReference type="EMBL" id="PGGC01000134">
    <property type="protein sequence ID" value="PJG58089.1"/>
    <property type="molecule type" value="Genomic_DNA"/>
</dbReference>
<dbReference type="Proteomes" id="UP000235861">
    <property type="component" value="Unassembled WGS sequence"/>
</dbReference>
<dbReference type="AlphaFoldDB" id="A0A2H9U290"/>
<evidence type="ECO:0000313" key="3">
    <source>
        <dbReference type="Proteomes" id="UP000235861"/>
    </source>
</evidence>
<sequence length="58" mass="6562">MMKTIPMRKPLRRSKPIDLPTPEHDDDIFLIQFSTRFSGGFAICCDGIAGEFSIEDLC</sequence>
<protein>
    <submittedName>
        <fullName evidence="2">Uncharacterized protein</fullName>
    </submittedName>
</protein>
<dbReference type="OrthoDB" id="5588894at2"/>
<proteinExistence type="predicted"/>
<keyword evidence="3" id="KW-1185">Reference proteome</keyword>
<comment type="caution">
    <text evidence="2">The sequence shown here is derived from an EMBL/GenBank/DDBJ whole genome shotgun (WGS) entry which is preliminary data.</text>
</comment>
<feature type="region of interest" description="Disordered" evidence="1">
    <location>
        <begin position="1"/>
        <end position="22"/>
    </location>
</feature>
<evidence type="ECO:0000256" key="1">
    <source>
        <dbReference type="SAM" id="MobiDB-lite"/>
    </source>
</evidence>
<reference evidence="2 3" key="1">
    <citation type="submission" date="2017-11" db="EMBL/GenBank/DDBJ databases">
        <title>Draft genome sequence of environmental isolate Aeromonas cavernicola sp. nov. MDC 2508.</title>
        <authorList>
            <person name="Colston S.M."/>
            <person name="Navarro A."/>
            <person name="Martinez-Murcia A.J."/>
            <person name="Graf J."/>
        </authorList>
    </citation>
    <scope>NUCLEOTIDE SEQUENCE [LARGE SCALE GENOMIC DNA]</scope>
    <source>
        <strain evidence="2 3">MDC 2508</strain>
    </source>
</reference>
<organism evidence="2 3">
    <name type="scientific">Aeromonas cavernicola</name>
    <dbReference type="NCBI Taxonomy" id="1006623"/>
    <lineage>
        <taxon>Bacteria</taxon>
        <taxon>Pseudomonadati</taxon>
        <taxon>Pseudomonadota</taxon>
        <taxon>Gammaproteobacteria</taxon>
        <taxon>Aeromonadales</taxon>
        <taxon>Aeromonadaceae</taxon>
        <taxon>Aeromonas</taxon>
    </lineage>
</organism>
<accession>A0A2H9U290</accession>
<evidence type="ECO:0000313" key="2">
    <source>
        <dbReference type="EMBL" id="PJG58089.1"/>
    </source>
</evidence>
<gene>
    <name evidence="2" type="ORF">CUC53_14370</name>
</gene>
<name>A0A2H9U290_9GAMM</name>